<proteinExistence type="predicted"/>
<dbReference type="eggNOG" id="ENOG5032XMW">
    <property type="taxonomic scope" value="Bacteria"/>
</dbReference>
<sequence>MQEKFLVLSLTRNPLNSLMWSHYGQNHKGFVLGYDVSDAFFCSDLYNVITVNDGNVRYCNDREEYILNCETRQHVHAMYLISSGESIEDLMELPPKAPGYLDEDSSIRVKKMLSDFLLTKSSDWEYEDEVRVVRIVSDLFEECRETQSDPNCGFDSTSDIMLCPSMAYPIKPGLHMYAKKQEIKEVYLGCRNPILKAQGALVDGEEDVSHKAINEKWDVFSVDLDPSSWDVLPTKIDPKKLLVPKKTGLLNDITMTGEEATVLLGKLNKGDLSAEDTVTLRHFCVGGKEEISIRLNDEFVNMSDDSYLDFLP</sequence>
<comment type="caution">
    <text evidence="1">The sequence shown here is derived from an EMBL/GenBank/DDBJ whole genome shotgun (WGS) entry which is preliminary data.</text>
</comment>
<evidence type="ECO:0008006" key="3">
    <source>
        <dbReference type="Google" id="ProtNLM"/>
    </source>
</evidence>
<dbReference type="OrthoDB" id="190848at2"/>
<dbReference type="EMBL" id="ABTR02000001">
    <property type="protein sequence ID" value="EFC90045.1"/>
    <property type="molecule type" value="Genomic_DNA"/>
</dbReference>
<dbReference type="STRING" id="469381.Dpep_0013"/>
<evidence type="ECO:0000313" key="1">
    <source>
        <dbReference type="EMBL" id="EFC90045.1"/>
    </source>
</evidence>
<dbReference type="Pfam" id="PF11185">
    <property type="entry name" value="DUF2971"/>
    <property type="match status" value="1"/>
</dbReference>
<name>D2Z289_9BACT</name>
<evidence type="ECO:0000313" key="2">
    <source>
        <dbReference type="Proteomes" id="UP000006427"/>
    </source>
</evidence>
<gene>
    <name evidence="1" type="ORF">Dpep_0013</name>
</gene>
<dbReference type="AlphaFoldDB" id="D2Z289"/>
<reference evidence="1 2" key="1">
    <citation type="journal article" date="2010" name="Stand. Genomic Sci.">
        <title>Permanent draft genome sequence of Dethiosulfovibrio peptidovorans type strain (SEBR 4207).</title>
        <authorList>
            <person name="Labutti K."/>
            <person name="Mayilraj S."/>
            <person name="Clum A."/>
            <person name="Lucas S."/>
            <person name="Glavina Del Rio T."/>
            <person name="Nolan M."/>
            <person name="Tice H."/>
            <person name="Cheng J.F."/>
            <person name="Pitluck S."/>
            <person name="Liolios K."/>
            <person name="Ivanova N."/>
            <person name="Mavromatis K."/>
            <person name="Mikhailova N."/>
            <person name="Pati A."/>
            <person name="Goodwin L."/>
            <person name="Chen A."/>
            <person name="Palaniappan K."/>
            <person name="Land M."/>
            <person name="Hauser L."/>
            <person name="Chang Y.J."/>
            <person name="Jeffries C.D."/>
            <person name="Rohde M."/>
            <person name="Spring S."/>
            <person name="Goker M."/>
            <person name="Woyke T."/>
            <person name="Bristow J."/>
            <person name="Eisen J.A."/>
            <person name="Markowitz V."/>
            <person name="Hugenholtz P."/>
            <person name="Kyrpides N.C."/>
            <person name="Klenk H.P."/>
            <person name="Lapidus A."/>
        </authorList>
    </citation>
    <scope>NUCLEOTIDE SEQUENCE [LARGE SCALE GENOMIC DNA]</scope>
    <source>
        <strain evidence="1 2">DSM 11002</strain>
    </source>
</reference>
<organism evidence="1 2">
    <name type="scientific">Dethiosulfovibrio peptidovorans DSM 11002</name>
    <dbReference type="NCBI Taxonomy" id="469381"/>
    <lineage>
        <taxon>Bacteria</taxon>
        <taxon>Thermotogati</taxon>
        <taxon>Synergistota</taxon>
        <taxon>Synergistia</taxon>
        <taxon>Synergistales</taxon>
        <taxon>Dethiosulfovibrionaceae</taxon>
        <taxon>Dethiosulfovibrio</taxon>
    </lineage>
</organism>
<accession>D2Z289</accession>
<dbReference type="Proteomes" id="UP000006427">
    <property type="component" value="Unassembled WGS sequence"/>
</dbReference>
<protein>
    <recommendedName>
        <fullName evidence="3">DUF2971 domain-containing protein</fullName>
    </recommendedName>
</protein>
<keyword evidence="2" id="KW-1185">Reference proteome</keyword>
<dbReference type="InterPro" id="IPR021352">
    <property type="entry name" value="DUF2971"/>
</dbReference>
<dbReference type="PaxDb" id="469381-Dpep_0013"/>